<evidence type="ECO:0000313" key="3">
    <source>
        <dbReference type="EMBL" id="CAF4050150.1"/>
    </source>
</evidence>
<name>A0A815SD70_9BILA</name>
<organism evidence="2 4">
    <name type="scientific">Adineta steineri</name>
    <dbReference type="NCBI Taxonomy" id="433720"/>
    <lineage>
        <taxon>Eukaryota</taxon>
        <taxon>Metazoa</taxon>
        <taxon>Spiralia</taxon>
        <taxon>Gnathifera</taxon>
        <taxon>Rotifera</taxon>
        <taxon>Eurotatoria</taxon>
        <taxon>Bdelloidea</taxon>
        <taxon>Adinetida</taxon>
        <taxon>Adinetidae</taxon>
        <taxon>Adineta</taxon>
    </lineage>
</organism>
<feature type="region of interest" description="Disordered" evidence="1">
    <location>
        <begin position="304"/>
        <end position="361"/>
    </location>
</feature>
<feature type="compositionally biased region" description="Polar residues" evidence="1">
    <location>
        <begin position="304"/>
        <end position="315"/>
    </location>
</feature>
<dbReference type="EMBL" id="CAJOAZ010004232">
    <property type="protein sequence ID" value="CAF4050150.1"/>
    <property type="molecule type" value="Genomic_DNA"/>
</dbReference>
<accession>A0A815SD70</accession>
<dbReference type="EMBL" id="CAJNOG010002082">
    <property type="protein sequence ID" value="CAF1488624.1"/>
    <property type="molecule type" value="Genomic_DNA"/>
</dbReference>
<dbReference type="Proteomes" id="UP000663845">
    <property type="component" value="Unassembled WGS sequence"/>
</dbReference>
<feature type="compositionally biased region" description="Low complexity" evidence="1">
    <location>
        <begin position="126"/>
        <end position="141"/>
    </location>
</feature>
<evidence type="ECO:0000313" key="2">
    <source>
        <dbReference type="EMBL" id="CAF1488624.1"/>
    </source>
</evidence>
<evidence type="ECO:0000313" key="4">
    <source>
        <dbReference type="Proteomes" id="UP000663845"/>
    </source>
</evidence>
<feature type="region of interest" description="Disordered" evidence="1">
    <location>
        <begin position="126"/>
        <end position="150"/>
    </location>
</feature>
<comment type="caution">
    <text evidence="2">The sequence shown here is derived from an EMBL/GenBank/DDBJ whole genome shotgun (WGS) entry which is preliminary data.</text>
</comment>
<dbReference type="AlphaFoldDB" id="A0A815SD70"/>
<proteinExistence type="predicted"/>
<gene>
    <name evidence="2" type="ORF">JYZ213_LOCUS42792</name>
    <name evidence="3" type="ORF">OXD698_LOCUS32468</name>
</gene>
<dbReference type="Proteomes" id="UP000663844">
    <property type="component" value="Unassembled WGS sequence"/>
</dbReference>
<protein>
    <submittedName>
        <fullName evidence="2">Uncharacterized protein</fullName>
    </submittedName>
</protein>
<feature type="compositionally biased region" description="Basic residues" evidence="1">
    <location>
        <begin position="334"/>
        <end position="344"/>
    </location>
</feature>
<evidence type="ECO:0000256" key="1">
    <source>
        <dbReference type="SAM" id="MobiDB-lite"/>
    </source>
</evidence>
<sequence length="361" mass="40059">MFQTDILIDTSVLPSNIMSLRDNNFIDFVQEEASHAAAALFELQGINSVKSLLMIDDVYSIMKVKSKSLDEFKNKYGYIQDDGTCVIQPGVKGNTEYLISLLKKKCVDNAKLLKSSKHNQLSSLTTTTDTSLTTTTDTSSTIPKPTSSVVSDSLPGIVPSKSSNLSISEHKSYIINTLNNWCKNNKSEYNNVQLSLVEDKDYFISLQNDSSGTLKCYIKCCCKKLITLVFRRGKVQLSNFYRHLQSLTNECPALKNNFYNSSVSSPLSTNNQQPLITSDNVLQQIVSPNSIPVIPSSDTIQSNSTAVTATSMSKSTVDDETCDENIIEQPSSSKTKRQVKRKVQAIKPSNNTRESAKRTRR</sequence>
<reference evidence="2" key="1">
    <citation type="submission" date="2021-02" db="EMBL/GenBank/DDBJ databases">
        <authorList>
            <person name="Nowell W R."/>
        </authorList>
    </citation>
    <scope>NUCLEOTIDE SEQUENCE</scope>
</reference>